<dbReference type="Pfam" id="PF03435">
    <property type="entry name" value="Sacchrp_dh_NADP"/>
    <property type="match status" value="1"/>
</dbReference>
<comment type="similarity">
    <text evidence="1">Belongs to the saccharopine dehydrogenase family.</text>
</comment>
<dbReference type="EMBL" id="LCTW02000002">
    <property type="protein sequence ID" value="KXX83216.1"/>
    <property type="molecule type" value="Genomic_DNA"/>
</dbReference>
<dbReference type="AlphaFoldDB" id="A0A175WHN5"/>
<dbReference type="PANTHER" id="PTHR12286">
    <property type="entry name" value="SACCHAROPINE DEHYDROGENASE-LIKE OXIDOREDUCTASE"/>
    <property type="match status" value="1"/>
</dbReference>
<evidence type="ECO:0000256" key="1">
    <source>
        <dbReference type="ARBA" id="ARBA00038048"/>
    </source>
</evidence>
<feature type="transmembrane region" description="Helical" evidence="2">
    <location>
        <begin position="295"/>
        <end position="318"/>
    </location>
</feature>
<dbReference type="GO" id="GO:0005886">
    <property type="term" value="C:plasma membrane"/>
    <property type="evidence" value="ECO:0007669"/>
    <property type="project" value="TreeGrafter"/>
</dbReference>
<reference evidence="4 5" key="1">
    <citation type="journal article" date="2016" name="Genome Announc.">
        <title>Genome Sequence of Madurella mycetomatis mm55, Isolated from a Human Mycetoma Case in Sudan.</title>
        <authorList>
            <person name="Smit S."/>
            <person name="Derks M.F."/>
            <person name="Bervoets S."/>
            <person name="Fahal A."/>
            <person name="van Leeuwen W."/>
            <person name="van Belkum A."/>
            <person name="van de Sande W.W."/>
        </authorList>
    </citation>
    <scope>NUCLEOTIDE SEQUENCE [LARGE SCALE GENOMIC DNA]</scope>
    <source>
        <strain evidence="5">mm55</strain>
    </source>
</reference>
<gene>
    <name evidence="4" type="ORF">MMYC01_200266</name>
</gene>
<feature type="domain" description="Saccharopine dehydrogenase NADP binding" evidence="3">
    <location>
        <begin position="13"/>
        <end position="138"/>
    </location>
</feature>
<dbReference type="GO" id="GO:0005739">
    <property type="term" value="C:mitochondrion"/>
    <property type="evidence" value="ECO:0007669"/>
    <property type="project" value="TreeGrafter"/>
</dbReference>
<dbReference type="FunFam" id="3.40.50.720:FF:000592">
    <property type="entry name" value="Similar to saccharopine dehydrogenase"/>
    <property type="match status" value="1"/>
</dbReference>
<dbReference type="OrthoDB" id="10268090at2759"/>
<dbReference type="Gene3D" id="3.40.50.720">
    <property type="entry name" value="NAD(P)-binding Rossmann-like Domain"/>
    <property type="match status" value="1"/>
</dbReference>
<protein>
    <submittedName>
        <fullName evidence="4">Saccharopine dehydrogenase-like oxidoreductase</fullName>
    </submittedName>
</protein>
<dbReference type="VEuPathDB" id="FungiDB:MMYC01_200266"/>
<evidence type="ECO:0000256" key="2">
    <source>
        <dbReference type="SAM" id="Phobius"/>
    </source>
</evidence>
<evidence type="ECO:0000259" key="3">
    <source>
        <dbReference type="Pfam" id="PF03435"/>
    </source>
</evidence>
<proteinExistence type="inferred from homology"/>
<dbReference type="SUPFAM" id="SSF51735">
    <property type="entry name" value="NAD(P)-binding Rossmann-fold domains"/>
    <property type="match status" value="1"/>
</dbReference>
<comment type="caution">
    <text evidence="4">The sequence shown here is derived from an EMBL/GenBank/DDBJ whole genome shotgun (WGS) entry which is preliminary data.</text>
</comment>
<evidence type="ECO:0000313" key="5">
    <source>
        <dbReference type="Proteomes" id="UP000078237"/>
    </source>
</evidence>
<dbReference type="GO" id="GO:0009247">
    <property type="term" value="P:glycolipid biosynthetic process"/>
    <property type="evidence" value="ECO:0007669"/>
    <property type="project" value="TreeGrafter"/>
</dbReference>
<dbReference type="GO" id="GO:0005811">
    <property type="term" value="C:lipid droplet"/>
    <property type="evidence" value="ECO:0007669"/>
    <property type="project" value="TreeGrafter"/>
</dbReference>
<name>A0A175WHN5_9PEZI</name>
<dbReference type="InterPro" id="IPR051276">
    <property type="entry name" value="Saccharopine_DH-like_oxidrdct"/>
</dbReference>
<evidence type="ECO:0000313" key="4">
    <source>
        <dbReference type="EMBL" id="KXX83216.1"/>
    </source>
</evidence>
<dbReference type="InterPro" id="IPR036291">
    <property type="entry name" value="NAD(P)-bd_dom_sf"/>
</dbReference>
<dbReference type="PANTHER" id="PTHR12286:SF5">
    <property type="entry name" value="SACCHAROPINE DEHYDROGENASE-LIKE OXIDOREDUCTASE"/>
    <property type="match status" value="1"/>
</dbReference>
<accession>A0A175WHN5</accession>
<organism evidence="4 5">
    <name type="scientific">Madurella mycetomatis</name>
    <dbReference type="NCBI Taxonomy" id="100816"/>
    <lineage>
        <taxon>Eukaryota</taxon>
        <taxon>Fungi</taxon>
        <taxon>Dikarya</taxon>
        <taxon>Ascomycota</taxon>
        <taxon>Pezizomycotina</taxon>
        <taxon>Sordariomycetes</taxon>
        <taxon>Sordariomycetidae</taxon>
        <taxon>Sordariales</taxon>
        <taxon>Sordariales incertae sedis</taxon>
        <taxon>Madurella</taxon>
    </lineage>
</organism>
<keyword evidence="2" id="KW-0812">Transmembrane</keyword>
<dbReference type="InterPro" id="IPR005097">
    <property type="entry name" value="Sacchrp_dh_NADP-bd"/>
</dbReference>
<keyword evidence="2" id="KW-0472">Membrane</keyword>
<sequence>MPPKRHGRQYDLVVFGATGYTGKYTAQYITTHLPSDLKWAVAGRSQAKLEDVVAECKKLNADRVQPGIEICNLDDSDLASLAKKTFILITTVGPYGKLGEHAFKACAENGTHYLDVTGEVPFVAKMLKKYEAAAKASGANMFPQIGIESAPADLVTWSLASFIRSKFSAGTRDVTVSIHNFKSAPSGGTFTTFFTILDNFSLSDLRAAYKPYALSPLPKPTSPQSRPPRPSLLTRLTGLVSVPSLGLLTTSLAGSTDAAIVQRTWGLLATLPPPRRGQAYGPHFSFREYMRPRNWLTGVGLHVGIMLLGLVMVMPLWLRQVVLERWGHRAGEGPDPEKAKGDEVEYRGLGTADDDKGEKALCRAWFRGSTYYLTGILLAEAAATLMQEDVQLDGGVYTPACLGQPFIDRLDRAGFHFETKRLEP</sequence>
<keyword evidence="2" id="KW-1133">Transmembrane helix</keyword>
<dbReference type="Proteomes" id="UP000078237">
    <property type="component" value="Unassembled WGS sequence"/>
</dbReference>
<keyword evidence="5" id="KW-1185">Reference proteome</keyword>